<evidence type="ECO:0000256" key="1">
    <source>
        <dbReference type="SAM" id="MobiDB-lite"/>
    </source>
</evidence>
<evidence type="ECO:0000313" key="3">
    <source>
        <dbReference type="Proteomes" id="UP001151699"/>
    </source>
</evidence>
<organism evidence="2 3">
    <name type="scientific">Pseudolycoriella hygida</name>
    <dbReference type="NCBI Taxonomy" id="35572"/>
    <lineage>
        <taxon>Eukaryota</taxon>
        <taxon>Metazoa</taxon>
        <taxon>Ecdysozoa</taxon>
        <taxon>Arthropoda</taxon>
        <taxon>Hexapoda</taxon>
        <taxon>Insecta</taxon>
        <taxon>Pterygota</taxon>
        <taxon>Neoptera</taxon>
        <taxon>Endopterygota</taxon>
        <taxon>Diptera</taxon>
        <taxon>Nematocera</taxon>
        <taxon>Sciaroidea</taxon>
        <taxon>Sciaridae</taxon>
        <taxon>Pseudolycoriella</taxon>
    </lineage>
</organism>
<evidence type="ECO:0000313" key="2">
    <source>
        <dbReference type="EMBL" id="KAJ6640998.1"/>
    </source>
</evidence>
<name>A0A9Q0MZL7_9DIPT</name>
<dbReference type="AlphaFoldDB" id="A0A9Q0MZL7"/>
<protein>
    <submittedName>
        <fullName evidence="2">Uncharacterized protein</fullName>
    </submittedName>
</protein>
<feature type="non-terminal residue" evidence="2">
    <location>
        <position position="200"/>
    </location>
</feature>
<keyword evidence="3" id="KW-1185">Reference proteome</keyword>
<sequence>MSNIQIFKNFYGLYIKDSRKIRSLKLFIRKCVYKHLTESEVCYMAVNTTTSLEFSKPGSTKIMFGYAIQSNRSTSPYRVLQLEKLFMGFQNVPQEERRQMVKLRVRTLNYIRDRPVRSDEVSEVELDRDTSDSIGLKLWIPKVQLQPNADDVLSQVVQSDEINQHSQYSDNVKTLQPDSEQATDESMQQSQTDCDTMPSA</sequence>
<comment type="caution">
    <text evidence="2">The sequence shown here is derived from an EMBL/GenBank/DDBJ whole genome shotgun (WGS) entry which is preliminary data.</text>
</comment>
<proteinExistence type="predicted"/>
<dbReference type="EMBL" id="WJQU01000002">
    <property type="protein sequence ID" value="KAJ6640998.1"/>
    <property type="molecule type" value="Genomic_DNA"/>
</dbReference>
<accession>A0A9Q0MZL7</accession>
<reference evidence="2" key="1">
    <citation type="submission" date="2022-07" db="EMBL/GenBank/DDBJ databases">
        <authorList>
            <person name="Trinca V."/>
            <person name="Uliana J.V.C."/>
            <person name="Torres T.T."/>
            <person name="Ward R.J."/>
            <person name="Monesi N."/>
        </authorList>
    </citation>
    <scope>NUCLEOTIDE SEQUENCE</scope>
    <source>
        <strain evidence="2">HSMRA1968</strain>
        <tissue evidence="2">Whole embryos</tissue>
    </source>
</reference>
<feature type="region of interest" description="Disordered" evidence="1">
    <location>
        <begin position="161"/>
        <end position="200"/>
    </location>
</feature>
<dbReference type="Proteomes" id="UP001151699">
    <property type="component" value="Chromosome B"/>
</dbReference>
<gene>
    <name evidence="2" type="ORF">Bhyg_05931</name>
</gene>